<dbReference type="SMART" id="SM01336">
    <property type="entry name" value="zf-PARP"/>
    <property type="match status" value="1"/>
</dbReference>
<evidence type="ECO:0000256" key="1">
    <source>
        <dbReference type="ARBA" id="ARBA00004123"/>
    </source>
</evidence>
<keyword evidence="5" id="KW-0539">Nucleus</keyword>
<dbReference type="GO" id="GO:0008270">
    <property type="term" value="F:zinc ion binding"/>
    <property type="evidence" value="ECO:0007669"/>
    <property type="project" value="UniProtKB-KW"/>
</dbReference>
<dbReference type="GeneID" id="60404452"/>
<reference evidence="7" key="2">
    <citation type="submission" date="2013-10" db="EMBL/GenBank/DDBJ databases">
        <authorList>
            <person name="Aslett M."/>
        </authorList>
    </citation>
    <scope>NUCLEOTIDE SEQUENCE [LARGE SCALE GENOMIC DNA]</scope>
    <source>
        <strain evidence="7">Houghton</strain>
    </source>
</reference>
<dbReference type="InterPro" id="IPR036957">
    <property type="entry name" value="Znf_PARP_sf"/>
</dbReference>
<evidence type="ECO:0000313" key="8">
    <source>
        <dbReference type="Proteomes" id="UP000030744"/>
    </source>
</evidence>
<keyword evidence="3" id="KW-0863">Zinc-finger</keyword>
<comment type="subcellular location">
    <subcellularLocation>
        <location evidence="1">Nucleus</location>
    </subcellularLocation>
</comment>
<dbReference type="OrthoDB" id="429950at2759"/>
<reference evidence="7" key="1">
    <citation type="submission" date="2013-10" db="EMBL/GenBank/DDBJ databases">
        <title>Genomic analysis of the causative agents of coccidiosis in chickens.</title>
        <authorList>
            <person name="Reid A.J."/>
            <person name="Blake D."/>
            <person name="Billington K."/>
            <person name="Browne H."/>
            <person name="Dunn M."/>
            <person name="Hung S."/>
            <person name="Kawahara F."/>
            <person name="Miranda-Saavedra D."/>
            <person name="Mourier T."/>
            <person name="Nagra H."/>
            <person name="Otto T.D."/>
            <person name="Rawlings N."/>
            <person name="Sanchez A."/>
            <person name="Sanders M."/>
            <person name="Subramaniam C."/>
            <person name="Tay Y."/>
            <person name="Dear P."/>
            <person name="Doerig C."/>
            <person name="Gruber A."/>
            <person name="Parkinson J."/>
            <person name="Shirley M."/>
            <person name="Wan K.L."/>
            <person name="Berriman M."/>
            <person name="Tomley F."/>
            <person name="Pain A."/>
        </authorList>
    </citation>
    <scope>NUCLEOTIDE SEQUENCE [LARGE SCALE GENOMIC DNA]</scope>
    <source>
        <strain evidence="7">Houghton</strain>
    </source>
</reference>
<feature type="domain" description="PARP-type" evidence="6">
    <location>
        <begin position="14"/>
        <end position="84"/>
    </location>
</feature>
<dbReference type="RefSeq" id="XP_037878770.1">
    <property type="nucleotide sequence ID" value="XM_038022916.1"/>
</dbReference>
<dbReference type="InterPro" id="IPR001510">
    <property type="entry name" value="Znf_PARP"/>
</dbReference>
<dbReference type="VEuPathDB" id="ToxoDB:EMH_0087200"/>
<evidence type="ECO:0000256" key="4">
    <source>
        <dbReference type="ARBA" id="ARBA00022833"/>
    </source>
</evidence>
<dbReference type="PROSITE" id="PS50064">
    <property type="entry name" value="ZF_PARP_2"/>
    <property type="match status" value="1"/>
</dbReference>
<proteinExistence type="predicted"/>
<keyword evidence="4" id="KW-0862">Zinc</keyword>
<keyword evidence="2" id="KW-0479">Metal-binding</keyword>
<dbReference type="Proteomes" id="UP000030744">
    <property type="component" value="Unassembled WGS sequence"/>
</dbReference>
<dbReference type="GO" id="GO:0003677">
    <property type="term" value="F:DNA binding"/>
    <property type="evidence" value="ECO:0007669"/>
    <property type="project" value="InterPro"/>
</dbReference>
<dbReference type="GO" id="GO:0005634">
    <property type="term" value="C:nucleus"/>
    <property type="evidence" value="ECO:0007669"/>
    <property type="project" value="UniProtKB-SubCell"/>
</dbReference>
<gene>
    <name evidence="7" type="ORF">EMH_0087200</name>
</gene>
<dbReference type="EMBL" id="HG736070">
    <property type="protein sequence ID" value="CDJ36482.1"/>
    <property type="molecule type" value="Genomic_DNA"/>
</dbReference>
<organism evidence="7 8">
    <name type="scientific">Eimeria mitis</name>
    <dbReference type="NCBI Taxonomy" id="44415"/>
    <lineage>
        <taxon>Eukaryota</taxon>
        <taxon>Sar</taxon>
        <taxon>Alveolata</taxon>
        <taxon>Apicomplexa</taxon>
        <taxon>Conoidasida</taxon>
        <taxon>Coccidia</taxon>
        <taxon>Eucoccidiorida</taxon>
        <taxon>Eimeriorina</taxon>
        <taxon>Eimeriidae</taxon>
        <taxon>Eimeria</taxon>
    </lineage>
</organism>
<evidence type="ECO:0000256" key="3">
    <source>
        <dbReference type="ARBA" id="ARBA00022771"/>
    </source>
</evidence>
<evidence type="ECO:0000259" key="6">
    <source>
        <dbReference type="PROSITE" id="PS50064"/>
    </source>
</evidence>
<dbReference type="SUPFAM" id="SSF57716">
    <property type="entry name" value="Glucocorticoid receptor-like (DNA-binding domain)"/>
    <property type="match status" value="1"/>
</dbReference>
<name>U6KJQ1_9EIME</name>
<dbReference type="Gene3D" id="3.30.1740.10">
    <property type="entry name" value="Zinc finger, PARP-type"/>
    <property type="match status" value="1"/>
</dbReference>
<protein>
    <recommendedName>
        <fullName evidence="6">PARP-type domain-containing protein</fullName>
    </recommendedName>
</protein>
<dbReference type="AlphaFoldDB" id="U6KJQ1"/>
<accession>U6KJQ1</accession>
<sequence length="170" mass="19242">MVPKTERPPVPNPYAIDYAPTDRATCKGCDGRIGLDSLRFIRKVWSRFHDGFDELKYHLRCGKKYTDNLAEIRRREETQRCDMEPQSTSYGRPAVQAVKRRSDAIWSLKALLMEIPKKQLLPILDANGIPYNDKKISVGEAAHIVADGFMFGKFPPCQICGNSALVQVSE</sequence>
<evidence type="ECO:0000313" key="7">
    <source>
        <dbReference type="EMBL" id="CDJ36482.1"/>
    </source>
</evidence>
<evidence type="ECO:0000256" key="2">
    <source>
        <dbReference type="ARBA" id="ARBA00022723"/>
    </source>
</evidence>
<evidence type="ECO:0000256" key="5">
    <source>
        <dbReference type="ARBA" id="ARBA00023242"/>
    </source>
</evidence>
<dbReference type="Gene3D" id="3.90.640.80">
    <property type="match status" value="1"/>
</dbReference>
<keyword evidence="8" id="KW-1185">Reference proteome</keyword>